<name>A0A821AUL6_9BILA</name>
<accession>A0A821AUL6</accession>
<protein>
    <submittedName>
        <fullName evidence="1">Uncharacterized protein</fullName>
    </submittedName>
</protein>
<reference evidence="1" key="1">
    <citation type="submission" date="2021-02" db="EMBL/GenBank/DDBJ databases">
        <authorList>
            <person name="Nowell W R."/>
        </authorList>
    </citation>
    <scope>NUCLEOTIDE SEQUENCE</scope>
</reference>
<evidence type="ECO:0000313" key="1">
    <source>
        <dbReference type="EMBL" id="CAF4584217.1"/>
    </source>
</evidence>
<sequence>RQLNMDLQIKLSKNDNIQQKLQADIEQMSHGLRDVLNSQQDTNRSNIQRYQELKLEISTLSQRVDRIFSEQQIVLRTFETDTARALSTADSRSRAFVDELRSQIFQSKSQE</sequence>
<organism evidence="1 2">
    <name type="scientific">Rotaria magnacalcarata</name>
    <dbReference type="NCBI Taxonomy" id="392030"/>
    <lineage>
        <taxon>Eukaryota</taxon>
        <taxon>Metazoa</taxon>
        <taxon>Spiralia</taxon>
        <taxon>Gnathifera</taxon>
        <taxon>Rotifera</taxon>
        <taxon>Eurotatoria</taxon>
        <taxon>Bdelloidea</taxon>
        <taxon>Philodinida</taxon>
        <taxon>Philodinidae</taxon>
        <taxon>Rotaria</taxon>
    </lineage>
</organism>
<feature type="non-terminal residue" evidence="1">
    <location>
        <position position="1"/>
    </location>
</feature>
<keyword evidence="2" id="KW-1185">Reference proteome</keyword>
<gene>
    <name evidence="1" type="ORF">OVN521_LOCUS44548</name>
</gene>
<evidence type="ECO:0000313" key="2">
    <source>
        <dbReference type="Proteomes" id="UP000663866"/>
    </source>
</evidence>
<dbReference type="Proteomes" id="UP000663866">
    <property type="component" value="Unassembled WGS sequence"/>
</dbReference>
<dbReference type="EMBL" id="CAJOBG010068459">
    <property type="protein sequence ID" value="CAF4584217.1"/>
    <property type="molecule type" value="Genomic_DNA"/>
</dbReference>
<comment type="caution">
    <text evidence="1">The sequence shown here is derived from an EMBL/GenBank/DDBJ whole genome shotgun (WGS) entry which is preliminary data.</text>
</comment>
<feature type="non-terminal residue" evidence="1">
    <location>
        <position position="111"/>
    </location>
</feature>
<proteinExistence type="predicted"/>
<dbReference type="AlphaFoldDB" id="A0A821AUL6"/>